<name>A0A540VB49_9CHLR</name>
<accession>A0A540VB49</accession>
<dbReference type="AlphaFoldDB" id="A0A540VB49"/>
<dbReference type="Proteomes" id="UP000317371">
    <property type="component" value="Unassembled WGS sequence"/>
</dbReference>
<dbReference type="FunCoup" id="A0A540VB49">
    <property type="interactions" value="268"/>
</dbReference>
<organism evidence="2 3">
    <name type="scientific">Litorilinea aerophila</name>
    <dbReference type="NCBI Taxonomy" id="1204385"/>
    <lineage>
        <taxon>Bacteria</taxon>
        <taxon>Bacillati</taxon>
        <taxon>Chloroflexota</taxon>
        <taxon>Caldilineae</taxon>
        <taxon>Caldilineales</taxon>
        <taxon>Caldilineaceae</taxon>
        <taxon>Litorilinea</taxon>
    </lineage>
</organism>
<evidence type="ECO:0000256" key="1">
    <source>
        <dbReference type="ARBA" id="ARBA00005534"/>
    </source>
</evidence>
<evidence type="ECO:0000313" key="3">
    <source>
        <dbReference type="Proteomes" id="UP000317371"/>
    </source>
</evidence>
<keyword evidence="3" id="KW-1185">Reference proteome</keyword>
<reference evidence="2 3" key="1">
    <citation type="submission" date="2019-06" db="EMBL/GenBank/DDBJ databases">
        <title>Genome sequence of Litorilinea aerophila BAA-2444.</title>
        <authorList>
            <person name="Maclea K.S."/>
            <person name="Maurais E.G."/>
            <person name="Iannazzi L.C."/>
        </authorList>
    </citation>
    <scope>NUCLEOTIDE SEQUENCE [LARGE SCALE GENOMIC DNA]</scope>
    <source>
        <strain evidence="2 3">ATCC BAA-2444</strain>
    </source>
</reference>
<protein>
    <submittedName>
        <fullName evidence="2">YjbQ family protein</fullName>
    </submittedName>
</protein>
<comment type="caution">
    <text evidence="2">The sequence shown here is derived from an EMBL/GenBank/DDBJ whole genome shotgun (WGS) entry which is preliminary data.</text>
</comment>
<dbReference type="PIRSF" id="PIRSF004681">
    <property type="entry name" value="UCP004681"/>
    <property type="match status" value="1"/>
</dbReference>
<comment type="similarity">
    <text evidence="1">Belongs to the UPF0047 family.</text>
</comment>
<dbReference type="RefSeq" id="WP_141611771.1">
    <property type="nucleotide sequence ID" value="NZ_VIGC02000030.1"/>
</dbReference>
<dbReference type="InParanoid" id="A0A540VB49"/>
<dbReference type="Gene3D" id="2.60.120.460">
    <property type="entry name" value="YjbQ-like"/>
    <property type="match status" value="1"/>
</dbReference>
<dbReference type="NCBIfam" id="TIGR00149">
    <property type="entry name" value="TIGR00149_YjbQ"/>
    <property type="match status" value="1"/>
</dbReference>
<dbReference type="Pfam" id="PF01894">
    <property type="entry name" value="YjbQ"/>
    <property type="match status" value="1"/>
</dbReference>
<dbReference type="InterPro" id="IPR001602">
    <property type="entry name" value="UPF0047_YjbQ-like"/>
</dbReference>
<dbReference type="PANTHER" id="PTHR30615:SF8">
    <property type="entry name" value="UPF0047 PROTEIN C4A8.02C"/>
    <property type="match status" value="1"/>
</dbReference>
<evidence type="ECO:0000313" key="2">
    <source>
        <dbReference type="EMBL" id="TQE93972.1"/>
    </source>
</evidence>
<gene>
    <name evidence="2" type="ORF">FKZ61_19165</name>
</gene>
<dbReference type="OrthoDB" id="9801725at2"/>
<dbReference type="InterPro" id="IPR035917">
    <property type="entry name" value="YjbQ-like_sf"/>
</dbReference>
<dbReference type="SUPFAM" id="SSF111038">
    <property type="entry name" value="YjbQ-like"/>
    <property type="match status" value="1"/>
</dbReference>
<dbReference type="PROSITE" id="PS01314">
    <property type="entry name" value="UPF0047"/>
    <property type="match status" value="1"/>
</dbReference>
<dbReference type="EMBL" id="VIGC01000030">
    <property type="protein sequence ID" value="TQE93972.1"/>
    <property type="molecule type" value="Genomic_DNA"/>
</dbReference>
<dbReference type="PANTHER" id="PTHR30615">
    <property type="entry name" value="UNCHARACTERIZED PROTEIN YJBQ-RELATED"/>
    <property type="match status" value="1"/>
</dbReference>
<sequence>MNPETAWIQKEIVLTPKPRGFHLITGEVLSALPELADFQVGIAHFFIQHTSASLAINENVEPEVRADLESHFDRLVPEGAAYYTHTYEGPDDMPAHIKAVLIGASLSIPITRGRLNLGTWQGIYLCEHRRRGGARRLVVTLHGQRTKNGGKE</sequence>
<proteinExistence type="inferred from homology"/>